<dbReference type="AlphaFoldDB" id="A0A5J6MF82"/>
<evidence type="ECO:0000313" key="2">
    <source>
        <dbReference type="EMBL" id="QEX15085.1"/>
    </source>
</evidence>
<dbReference type="GO" id="GO:0016747">
    <property type="term" value="F:acyltransferase activity, transferring groups other than amino-acyl groups"/>
    <property type="evidence" value="ECO:0007669"/>
    <property type="project" value="InterPro"/>
</dbReference>
<gene>
    <name evidence="2" type="ORF">FRZ44_03650</name>
</gene>
<dbReference type="PANTHER" id="PTHR43792">
    <property type="entry name" value="GNAT FAMILY, PUTATIVE (AFU_ORTHOLOGUE AFUA_3G00765)-RELATED-RELATED"/>
    <property type="match status" value="1"/>
</dbReference>
<dbReference type="PROSITE" id="PS51186">
    <property type="entry name" value="GNAT"/>
    <property type="match status" value="1"/>
</dbReference>
<proteinExistence type="predicted"/>
<dbReference type="KEGG" id="htq:FRZ44_03650"/>
<dbReference type="InterPro" id="IPR051531">
    <property type="entry name" value="N-acetyltransferase"/>
</dbReference>
<dbReference type="Pfam" id="PF13302">
    <property type="entry name" value="Acetyltransf_3"/>
    <property type="match status" value="1"/>
</dbReference>
<accession>A0A5J6MF82</accession>
<keyword evidence="2" id="KW-0808">Transferase</keyword>
<dbReference type="PANTHER" id="PTHR43792:SF1">
    <property type="entry name" value="N-ACETYLTRANSFERASE DOMAIN-CONTAINING PROTEIN"/>
    <property type="match status" value="1"/>
</dbReference>
<dbReference type="Gene3D" id="3.40.630.30">
    <property type="match status" value="1"/>
</dbReference>
<evidence type="ECO:0000259" key="1">
    <source>
        <dbReference type="PROSITE" id="PS51186"/>
    </source>
</evidence>
<dbReference type="EMBL" id="CP042906">
    <property type="protein sequence ID" value="QEX15085.1"/>
    <property type="molecule type" value="Genomic_DNA"/>
</dbReference>
<organism evidence="2 3">
    <name type="scientific">Hypericibacter terrae</name>
    <dbReference type="NCBI Taxonomy" id="2602015"/>
    <lineage>
        <taxon>Bacteria</taxon>
        <taxon>Pseudomonadati</taxon>
        <taxon>Pseudomonadota</taxon>
        <taxon>Alphaproteobacteria</taxon>
        <taxon>Rhodospirillales</taxon>
        <taxon>Dongiaceae</taxon>
        <taxon>Hypericibacter</taxon>
    </lineage>
</organism>
<dbReference type="InterPro" id="IPR016181">
    <property type="entry name" value="Acyl_CoA_acyltransferase"/>
</dbReference>
<sequence length="178" mass="19832">MTTTRLRLRPWREADLAPFAAINADPVVMEHFPSVLERASSDALAERIGGHFDRHGYGLWAVEVPDVAAFIGFIGLAIPRFTASFTPCVEVGWRLARRYWGQGYATEGARAAVAFGFAEAGLEEIVSFTVPANRRSLAVMERLGMTSEAREDFDHPVLPAGHPLRRHRLYRLRRSSAP</sequence>
<dbReference type="RefSeq" id="WP_151175574.1">
    <property type="nucleotide sequence ID" value="NZ_CP042906.1"/>
</dbReference>
<dbReference type="InterPro" id="IPR000182">
    <property type="entry name" value="GNAT_dom"/>
</dbReference>
<protein>
    <submittedName>
        <fullName evidence="2">N-acetyltransferase</fullName>
    </submittedName>
</protein>
<feature type="domain" description="N-acetyltransferase" evidence="1">
    <location>
        <begin position="6"/>
        <end position="165"/>
    </location>
</feature>
<keyword evidence="3" id="KW-1185">Reference proteome</keyword>
<dbReference type="SUPFAM" id="SSF55729">
    <property type="entry name" value="Acyl-CoA N-acyltransferases (Nat)"/>
    <property type="match status" value="1"/>
</dbReference>
<reference evidence="2 3" key="1">
    <citation type="submission" date="2019-08" db="EMBL/GenBank/DDBJ databases">
        <title>Hyperibacter terrae gen. nov., sp. nov. and Hyperibacter viscosus sp. nov., two new members in the family Rhodospirillaceae isolated from the rhizosphere of Hypericum perforatum.</title>
        <authorList>
            <person name="Noviana Z."/>
        </authorList>
    </citation>
    <scope>NUCLEOTIDE SEQUENCE [LARGE SCALE GENOMIC DNA]</scope>
    <source>
        <strain evidence="2 3">R5913</strain>
    </source>
</reference>
<name>A0A5J6MF82_9PROT</name>
<dbReference type="Proteomes" id="UP000326202">
    <property type="component" value="Chromosome"/>
</dbReference>
<evidence type="ECO:0000313" key="3">
    <source>
        <dbReference type="Proteomes" id="UP000326202"/>
    </source>
</evidence>
<dbReference type="OrthoDB" id="6293260at2"/>